<dbReference type="GeneID" id="28735226"/>
<evidence type="ECO:0000256" key="3">
    <source>
        <dbReference type="ARBA" id="ARBA00029814"/>
    </source>
</evidence>
<organism evidence="8 9">
    <name type="scientific">Cyphellophora attinorum</name>
    <dbReference type="NCBI Taxonomy" id="1664694"/>
    <lineage>
        <taxon>Eukaryota</taxon>
        <taxon>Fungi</taxon>
        <taxon>Dikarya</taxon>
        <taxon>Ascomycota</taxon>
        <taxon>Pezizomycotina</taxon>
        <taxon>Eurotiomycetes</taxon>
        <taxon>Chaetothyriomycetidae</taxon>
        <taxon>Chaetothyriales</taxon>
        <taxon>Cyphellophoraceae</taxon>
        <taxon>Cyphellophora</taxon>
    </lineage>
</organism>
<dbReference type="GO" id="GO:0017178">
    <property type="term" value="F:diphthine-ammonia ligase activity"/>
    <property type="evidence" value="ECO:0007669"/>
    <property type="project" value="UniProtKB-EC"/>
</dbReference>
<dbReference type="Gene3D" id="3.40.50.620">
    <property type="entry name" value="HUPs"/>
    <property type="match status" value="1"/>
</dbReference>
<dbReference type="InterPro" id="IPR002761">
    <property type="entry name" value="Diphthami_syn_dom"/>
</dbReference>
<name>A0A0N1H8V1_9EURO</name>
<reference evidence="8 9" key="1">
    <citation type="submission" date="2015-06" db="EMBL/GenBank/DDBJ databases">
        <title>Draft genome of the ant-associated black yeast Phialophora attae CBS 131958.</title>
        <authorList>
            <person name="Moreno L.F."/>
            <person name="Stielow B.J."/>
            <person name="de Hoog S."/>
            <person name="Vicente V.A."/>
            <person name="Weiss V.A."/>
            <person name="de Vries M."/>
            <person name="Cruz L.M."/>
            <person name="Souza E.M."/>
        </authorList>
    </citation>
    <scope>NUCLEOTIDE SEQUENCE [LARGE SCALE GENOMIC DNA]</scope>
    <source>
        <strain evidence="8 9">CBS 131958</strain>
    </source>
</reference>
<keyword evidence="9" id="KW-1185">Reference proteome</keyword>
<comment type="caution">
    <text evidence="8">The sequence shown here is derived from an EMBL/GenBank/DDBJ whole genome shotgun (WGS) entry which is preliminary data.</text>
</comment>
<dbReference type="OrthoDB" id="686384at2759"/>
<comment type="catalytic activity">
    <reaction evidence="5">
        <text>diphthine-[translation elongation factor 2] + NH4(+) + ATP = diphthamide-[translation elongation factor 2] + AMP + diphosphate + H(+)</text>
        <dbReference type="Rhea" id="RHEA:19753"/>
        <dbReference type="Rhea" id="RHEA-COMP:10172"/>
        <dbReference type="Rhea" id="RHEA-COMP:10174"/>
        <dbReference type="ChEBI" id="CHEBI:15378"/>
        <dbReference type="ChEBI" id="CHEBI:16692"/>
        <dbReference type="ChEBI" id="CHEBI:28938"/>
        <dbReference type="ChEBI" id="CHEBI:30616"/>
        <dbReference type="ChEBI" id="CHEBI:33019"/>
        <dbReference type="ChEBI" id="CHEBI:82696"/>
        <dbReference type="ChEBI" id="CHEBI:456215"/>
        <dbReference type="EC" id="6.3.1.14"/>
    </reaction>
</comment>
<evidence type="ECO:0000313" key="9">
    <source>
        <dbReference type="Proteomes" id="UP000038010"/>
    </source>
</evidence>
<accession>A0A0N1H8V1</accession>
<evidence type="ECO:0000256" key="5">
    <source>
        <dbReference type="ARBA" id="ARBA00048108"/>
    </source>
</evidence>
<evidence type="ECO:0000313" key="8">
    <source>
        <dbReference type="EMBL" id="KPI39705.1"/>
    </source>
</evidence>
<feature type="domain" description="Diphthamide synthase" evidence="7">
    <location>
        <begin position="18"/>
        <end position="172"/>
    </location>
</feature>
<dbReference type="AlphaFoldDB" id="A0A0N1H8V1"/>
<keyword evidence="8" id="KW-0436">Ligase</keyword>
<dbReference type="SUPFAM" id="SSF52402">
    <property type="entry name" value="Adenine nucleotide alpha hydrolases-like"/>
    <property type="match status" value="1"/>
</dbReference>
<dbReference type="PANTHER" id="PTHR12196">
    <property type="entry name" value="DOMAIN OF UNKNOWN FUNCTION 71 DUF71 -CONTAINING PROTEIN"/>
    <property type="match status" value="1"/>
</dbReference>
<proteinExistence type="predicted"/>
<dbReference type="STRING" id="1664694.A0A0N1H8V1"/>
<dbReference type="SUPFAM" id="SSF55298">
    <property type="entry name" value="YjgF-like"/>
    <property type="match status" value="2"/>
</dbReference>
<dbReference type="CDD" id="cd01994">
    <property type="entry name" value="AANH_PF0828-like"/>
    <property type="match status" value="1"/>
</dbReference>
<dbReference type="RefSeq" id="XP_017999668.1">
    <property type="nucleotide sequence ID" value="XM_018143346.1"/>
</dbReference>
<gene>
    <name evidence="8" type="ORF">AB675_3307</name>
</gene>
<dbReference type="InterPro" id="IPR014729">
    <property type="entry name" value="Rossmann-like_a/b/a_fold"/>
</dbReference>
<evidence type="ECO:0000256" key="4">
    <source>
        <dbReference type="ARBA" id="ARBA00031552"/>
    </source>
</evidence>
<dbReference type="PANTHER" id="PTHR12196:SF2">
    <property type="entry name" value="DIPHTHINE--AMMONIA LIGASE"/>
    <property type="match status" value="1"/>
</dbReference>
<sequence>MQQDYQPPDQLERLTGSDEAEDLLSLLNTVKQAIPAANAVSSGAILSTYQRTRVESVVLRMGMTPLAYLWQYPFLPPPPERNDSSTGLLDDMLAAGCDAILVKSASYGIPPTLLSRSLGNAGTIIAIGHGFRNRNLFIEDEAEYRASVLGEGGEYETLTVNGPRSLWRKKINWRPSQTWGDGDATLELDNAPEVVAQDPEDQHLEQPLRIPAEFDVSFAAIVNQCRQHSVDEVAGRSRPHPLQADETSQAFGDQLLQHTMAFSTHHVAVTNITAALRPSLMEEGATDHILGGSASLGAMSAAQQMQQISLVVKSFLQMFSRLLGLYESITVRNVTSTMLLLASMDDFSSVNVHYAELFSSINPPARCTFATALQSDVKVSLSIVIDLRHADARRSLHVQSRSYWAPANIGPYSQAVAERLSSIGFDDDPASRAELVNFAGQIPLRPITMELAFEDELQNIALSLQHLWRVGQEREVDLWMWGLALLAGSANFAQAAQQAFDIWYRRHSAPTGLEDGNEDQDEEVDVWDLVQNRTRYDGRGATYRAPANAHLHTLPNWQSLDGSKKAVPPFVAAEVSQLPRSVPIEWWSIGLGRLPKGPKACARQRECKICTGETSDIVHRTLQYIHGEEGCFVSVFVRLNSPSAAREYHDVLSRLFQHTHDAGRKVVSGHCLLNGSVGAQYYSRIANKPWMRGIAVVPCHDLYFGCAPSQSDENADADNKLEAAALVFLVRTEESLDGNSWGLPSLTSLEASYMTALNNGQATSFDSPGITPRVSDLRSTSSGSMEGSE</sequence>
<dbReference type="EC" id="6.3.1.14" evidence="1"/>
<evidence type="ECO:0000256" key="6">
    <source>
        <dbReference type="SAM" id="MobiDB-lite"/>
    </source>
</evidence>
<evidence type="ECO:0000259" key="7">
    <source>
        <dbReference type="Pfam" id="PF01902"/>
    </source>
</evidence>
<dbReference type="VEuPathDB" id="FungiDB:AB675_3307"/>
<dbReference type="Pfam" id="PF01902">
    <property type="entry name" value="Diphthami_syn_2"/>
    <property type="match status" value="1"/>
</dbReference>
<dbReference type="InterPro" id="IPR035959">
    <property type="entry name" value="RutC-like_sf"/>
</dbReference>
<dbReference type="Gene3D" id="3.30.1330.40">
    <property type="entry name" value="RutC-like"/>
    <property type="match status" value="2"/>
</dbReference>
<protein>
    <recommendedName>
        <fullName evidence="2">Diphthine--ammonia ligase</fullName>
        <ecNumber evidence="1">6.3.1.14</ecNumber>
    </recommendedName>
    <alternativeName>
        <fullName evidence="3">Diphthamide synthase</fullName>
    </alternativeName>
    <alternativeName>
        <fullName evidence="4">Diphthamide synthetase</fullName>
    </alternativeName>
</protein>
<evidence type="ECO:0000256" key="2">
    <source>
        <dbReference type="ARBA" id="ARBA00018426"/>
    </source>
</evidence>
<evidence type="ECO:0000256" key="1">
    <source>
        <dbReference type="ARBA" id="ARBA00012089"/>
    </source>
</evidence>
<dbReference type="InterPro" id="IPR030662">
    <property type="entry name" value="DPH6/MJ0570"/>
</dbReference>
<dbReference type="Gene3D" id="3.90.1490.10">
    <property type="entry name" value="putative n-type atp pyrophosphatase, domain 2"/>
    <property type="match status" value="1"/>
</dbReference>
<dbReference type="GO" id="GO:0017183">
    <property type="term" value="P:protein histidyl modification to diphthamide"/>
    <property type="evidence" value="ECO:0007669"/>
    <property type="project" value="TreeGrafter"/>
</dbReference>
<dbReference type="EMBL" id="LFJN01000014">
    <property type="protein sequence ID" value="KPI39705.1"/>
    <property type="molecule type" value="Genomic_DNA"/>
</dbReference>
<feature type="compositionally biased region" description="Polar residues" evidence="6">
    <location>
        <begin position="777"/>
        <end position="789"/>
    </location>
</feature>
<feature type="region of interest" description="Disordered" evidence="6">
    <location>
        <begin position="764"/>
        <end position="789"/>
    </location>
</feature>
<dbReference type="Proteomes" id="UP000038010">
    <property type="component" value="Unassembled WGS sequence"/>
</dbReference>